<dbReference type="Proteomes" id="UP001176941">
    <property type="component" value="Chromosome 12"/>
</dbReference>
<reference evidence="1" key="1">
    <citation type="submission" date="2023-04" db="EMBL/GenBank/DDBJ databases">
        <authorList>
            <consortium name="ELIXIR-Norway"/>
        </authorList>
    </citation>
    <scope>NUCLEOTIDE SEQUENCE [LARGE SCALE GENOMIC DNA]</scope>
</reference>
<protein>
    <submittedName>
        <fullName evidence="1">Uncharacterized protein</fullName>
    </submittedName>
</protein>
<name>A0ABN8Y3I8_RANTA</name>
<accession>A0ABN8Y3I8</accession>
<proteinExistence type="predicted"/>
<keyword evidence="2" id="KW-1185">Reference proteome</keyword>
<dbReference type="EMBL" id="OX459948">
    <property type="protein sequence ID" value="CAI9154971.1"/>
    <property type="molecule type" value="Genomic_DNA"/>
</dbReference>
<evidence type="ECO:0000313" key="1">
    <source>
        <dbReference type="EMBL" id="CAI9154971.1"/>
    </source>
</evidence>
<gene>
    <name evidence="1" type="ORF">MRATA1EN1_LOCUS3933</name>
</gene>
<evidence type="ECO:0000313" key="2">
    <source>
        <dbReference type="Proteomes" id="UP001176941"/>
    </source>
</evidence>
<sequence length="138" mass="15077">MKGLPHREPRIVLGAEGWGSALDSCAPRETLHCKLVPLTHTRNHHLKLMVKHLQLSGTTLGKGRGHDLEAPVALVPAPHPGQTHFQAPLWLLQPPQRAVPWLEWSMWDALPAPPQLPPTRATSLGPGDISAPSICEYS</sequence>
<organism evidence="1 2">
    <name type="scientific">Rangifer tarandus platyrhynchus</name>
    <name type="common">Svalbard reindeer</name>
    <dbReference type="NCBI Taxonomy" id="3082113"/>
    <lineage>
        <taxon>Eukaryota</taxon>
        <taxon>Metazoa</taxon>
        <taxon>Chordata</taxon>
        <taxon>Craniata</taxon>
        <taxon>Vertebrata</taxon>
        <taxon>Euteleostomi</taxon>
        <taxon>Mammalia</taxon>
        <taxon>Eutheria</taxon>
        <taxon>Laurasiatheria</taxon>
        <taxon>Artiodactyla</taxon>
        <taxon>Ruminantia</taxon>
        <taxon>Pecora</taxon>
        <taxon>Cervidae</taxon>
        <taxon>Odocoileinae</taxon>
        <taxon>Rangifer</taxon>
    </lineage>
</organism>